<evidence type="ECO:0000256" key="7">
    <source>
        <dbReference type="SAM" id="MobiDB-lite"/>
    </source>
</evidence>
<dbReference type="GO" id="GO:0006351">
    <property type="term" value="P:DNA-templated transcription"/>
    <property type="evidence" value="ECO:0007669"/>
    <property type="project" value="InterPro"/>
</dbReference>
<dbReference type="InterPro" id="IPR052073">
    <property type="entry name" value="Amide_Lactam_Regulators"/>
</dbReference>
<dbReference type="EMBL" id="KE148152">
    <property type="protein sequence ID" value="EPE06833.1"/>
    <property type="molecule type" value="Genomic_DNA"/>
</dbReference>
<dbReference type="InterPro" id="IPR036864">
    <property type="entry name" value="Zn2-C6_fun-type_DNA-bd_sf"/>
</dbReference>
<dbReference type="Gene3D" id="4.10.240.10">
    <property type="entry name" value="Zn(2)-C6 fungal-type DNA-binding domain"/>
    <property type="match status" value="1"/>
</dbReference>
<dbReference type="PANTHER" id="PTHR47171">
    <property type="entry name" value="FARA-RELATED"/>
    <property type="match status" value="1"/>
</dbReference>
<dbReference type="Proteomes" id="UP000016923">
    <property type="component" value="Unassembled WGS sequence"/>
</dbReference>
<feature type="region of interest" description="Disordered" evidence="7">
    <location>
        <begin position="167"/>
        <end position="205"/>
    </location>
</feature>
<proteinExistence type="predicted"/>
<evidence type="ECO:0000313" key="10">
    <source>
        <dbReference type="Proteomes" id="UP000016923"/>
    </source>
</evidence>
<dbReference type="InterPro" id="IPR007219">
    <property type="entry name" value="XnlR_reg_dom"/>
</dbReference>
<evidence type="ECO:0000256" key="2">
    <source>
        <dbReference type="ARBA" id="ARBA00022833"/>
    </source>
</evidence>
<name>S3CK47_OPHP1</name>
<keyword evidence="4" id="KW-0238">DNA-binding</keyword>
<dbReference type="InterPro" id="IPR001138">
    <property type="entry name" value="Zn2Cys6_DnaBD"/>
</dbReference>
<feature type="domain" description="Zn(2)-C6 fungal-type" evidence="8">
    <location>
        <begin position="20"/>
        <end position="52"/>
    </location>
</feature>
<dbReference type="Pfam" id="PF04082">
    <property type="entry name" value="Fungal_trans"/>
    <property type="match status" value="1"/>
</dbReference>
<sequence length="847" mass="93301">MQPQKPQELTRAQTNAVRTTCTSCHQRKVKCDAHDRGFPCTRCRKSRTAADCCLHRKSRRVSRAKREAIKAQHGTAKNLPPRPVAIASSTTLAVSSRGTSAEDPLEKALDTIVAAGPSTPGSLFLQTVIAEEGKALSPQVAQRPSIQPSLPLKASVHPLQRIKPGVYQSQPQAQPLPPQVPVRRPVTAPDAPTPQSDHSAALPGHGVDGEYKKYLVEFIDQPSLIDRPIDRDSRTLYVGSPLSNLHFLLRQRVASGSTSDGKHVTERFLDGVVHYSATRFSKSSFVDDGLPLEAFQLPPKRTVDQLLTAYFTHINPGFPVVDEDVFMHKYRARDPKNPPSFVLLQAVLVAGAHALYRNEDAETRDGHKAVYFRRAKMLMDARFERNRDNVVQAALLMTWHVDGPEDAAANAWHWVGLAARTAMGLGMHRHADGCTLVPSNKRMWRRIWWLLFQCDVLVSLQYGRPPAIHLEDCDVRPLTASDMQDCGPNTSVDYILQMTDLCILLSRDVLRTQFQSPSAAAAAAAAAGMTPEEARRAALRRTDEALAHWSLQLPPSLQLNSGGHNSSRILESSLNVWTASLHLTYNTVLMLLHRQATMPATGTANSDDIEICTNAAVAVQQIFESVCASDQVASLWSSSINSLFTAMIQLSWEVRRSAVRRASLSQSMGIQQRKIGENFHISQSGGNPLLAVAALRRYDSALSSLRQLATFWANAQAIVQFFEQSVRLEGDTAATTTETAEAFESTENTDGMDIASEQAATELPEAEIPTDRNDKGLSSAAVDVRAIPEPTTPDMTQLMSMGNPTLPFEGIAHPHPPPLADPWSGHDYWQRIYWQPPETADDFLFSF</sequence>
<dbReference type="Pfam" id="PF00172">
    <property type="entry name" value="Zn_clus"/>
    <property type="match status" value="1"/>
</dbReference>
<keyword evidence="10" id="KW-1185">Reference proteome</keyword>
<evidence type="ECO:0000256" key="6">
    <source>
        <dbReference type="ARBA" id="ARBA00023242"/>
    </source>
</evidence>
<dbReference type="PROSITE" id="PS00463">
    <property type="entry name" value="ZN2_CY6_FUNGAL_1"/>
    <property type="match status" value="1"/>
</dbReference>
<dbReference type="GO" id="GO:0003677">
    <property type="term" value="F:DNA binding"/>
    <property type="evidence" value="ECO:0007669"/>
    <property type="project" value="UniProtKB-KW"/>
</dbReference>
<keyword evidence="2" id="KW-0862">Zinc</keyword>
<protein>
    <submittedName>
        <fullName evidence="9">Acetamidase regulatory protein</fullName>
    </submittedName>
</protein>
<dbReference type="STRING" id="1262450.S3CK47"/>
<keyword evidence="3" id="KW-0805">Transcription regulation</keyword>
<keyword evidence="6" id="KW-0539">Nucleus</keyword>
<evidence type="ECO:0000256" key="1">
    <source>
        <dbReference type="ARBA" id="ARBA00022723"/>
    </source>
</evidence>
<gene>
    <name evidence="9" type="ORF">F503_03260</name>
</gene>
<evidence type="ECO:0000313" key="9">
    <source>
        <dbReference type="EMBL" id="EPE06833.1"/>
    </source>
</evidence>
<reference evidence="9 10" key="1">
    <citation type="journal article" date="2013" name="BMC Genomics">
        <title>The genome and transcriptome of the pine saprophyte Ophiostoma piceae, and a comparison with the bark beetle-associated pine pathogen Grosmannia clavigera.</title>
        <authorList>
            <person name="Haridas S."/>
            <person name="Wang Y."/>
            <person name="Lim L."/>
            <person name="Massoumi Alamouti S."/>
            <person name="Jackman S."/>
            <person name="Docking R."/>
            <person name="Robertson G."/>
            <person name="Birol I."/>
            <person name="Bohlmann J."/>
            <person name="Breuil C."/>
        </authorList>
    </citation>
    <scope>NUCLEOTIDE SEQUENCE [LARGE SCALE GENOMIC DNA]</scope>
    <source>
        <strain evidence="9 10">UAMH 11346</strain>
    </source>
</reference>
<dbReference type="PROSITE" id="PS50048">
    <property type="entry name" value="ZN2_CY6_FUNGAL_2"/>
    <property type="match status" value="1"/>
</dbReference>
<dbReference type="VEuPathDB" id="FungiDB:F503_03260"/>
<evidence type="ECO:0000256" key="5">
    <source>
        <dbReference type="ARBA" id="ARBA00023163"/>
    </source>
</evidence>
<accession>S3CK47</accession>
<organism evidence="9 10">
    <name type="scientific">Ophiostoma piceae (strain UAMH 11346)</name>
    <name type="common">Sap stain fungus</name>
    <dbReference type="NCBI Taxonomy" id="1262450"/>
    <lineage>
        <taxon>Eukaryota</taxon>
        <taxon>Fungi</taxon>
        <taxon>Dikarya</taxon>
        <taxon>Ascomycota</taxon>
        <taxon>Pezizomycotina</taxon>
        <taxon>Sordariomycetes</taxon>
        <taxon>Sordariomycetidae</taxon>
        <taxon>Ophiostomatales</taxon>
        <taxon>Ophiostomataceae</taxon>
        <taxon>Ophiostoma</taxon>
    </lineage>
</organism>
<dbReference type="OMA" id="ASPINCH"/>
<dbReference type="CDD" id="cd12148">
    <property type="entry name" value="fungal_TF_MHR"/>
    <property type="match status" value="1"/>
</dbReference>
<dbReference type="AlphaFoldDB" id="S3CK47"/>
<dbReference type="GO" id="GO:0000981">
    <property type="term" value="F:DNA-binding transcription factor activity, RNA polymerase II-specific"/>
    <property type="evidence" value="ECO:0007669"/>
    <property type="project" value="InterPro"/>
</dbReference>
<dbReference type="eggNOG" id="ENOG502SIAM">
    <property type="taxonomic scope" value="Eukaryota"/>
</dbReference>
<evidence type="ECO:0000259" key="8">
    <source>
        <dbReference type="PROSITE" id="PS50048"/>
    </source>
</evidence>
<dbReference type="SMART" id="SM00066">
    <property type="entry name" value="GAL4"/>
    <property type="match status" value="1"/>
</dbReference>
<dbReference type="OrthoDB" id="25391at2759"/>
<keyword evidence="5" id="KW-0804">Transcription</keyword>
<evidence type="ECO:0000256" key="4">
    <source>
        <dbReference type="ARBA" id="ARBA00023125"/>
    </source>
</evidence>
<dbReference type="CDD" id="cd00067">
    <property type="entry name" value="GAL4"/>
    <property type="match status" value="1"/>
</dbReference>
<dbReference type="HOGENOM" id="CLU_006329_4_0_1"/>
<dbReference type="SMART" id="SM00906">
    <property type="entry name" value="Fungal_trans"/>
    <property type="match status" value="1"/>
</dbReference>
<evidence type="ECO:0000256" key="3">
    <source>
        <dbReference type="ARBA" id="ARBA00023015"/>
    </source>
</evidence>
<dbReference type="PANTHER" id="PTHR47171:SF4">
    <property type="entry name" value="ACETAMIDASE REGULATORY PROTEIN"/>
    <property type="match status" value="1"/>
</dbReference>
<keyword evidence="1" id="KW-0479">Metal-binding</keyword>
<dbReference type="GO" id="GO:0008270">
    <property type="term" value="F:zinc ion binding"/>
    <property type="evidence" value="ECO:0007669"/>
    <property type="project" value="InterPro"/>
</dbReference>